<sequence length="52" mass="5701">MVESDFGSNCGNWENESEDCSDAIVEIGKVISEAIEGNWEVILKLRTGKLGK</sequence>
<protein>
    <submittedName>
        <fullName evidence="1">Uncharacterized protein</fullName>
    </submittedName>
</protein>
<evidence type="ECO:0000313" key="1">
    <source>
        <dbReference type="EMBL" id="GAU26454.1"/>
    </source>
</evidence>
<organism evidence="1 2">
    <name type="scientific">Trifolium subterraneum</name>
    <name type="common">Subterranean clover</name>
    <dbReference type="NCBI Taxonomy" id="3900"/>
    <lineage>
        <taxon>Eukaryota</taxon>
        <taxon>Viridiplantae</taxon>
        <taxon>Streptophyta</taxon>
        <taxon>Embryophyta</taxon>
        <taxon>Tracheophyta</taxon>
        <taxon>Spermatophyta</taxon>
        <taxon>Magnoliopsida</taxon>
        <taxon>eudicotyledons</taxon>
        <taxon>Gunneridae</taxon>
        <taxon>Pentapetalae</taxon>
        <taxon>rosids</taxon>
        <taxon>fabids</taxon>
        <taxon>Fabales</taxon>
        <taxon>Fabaceae</taxon>
        <taxon>Papilionoideae</taxon>
        <taxon>50 kb inversion clade</taxon>
        <taxon>NPAAA clade</taxon>
        <taxon>Hologalegina</taxon>
        <taxon>IRL clade</taxon>
        <taxon>Trifolieae</taxon>
        <taxon>Trifolium</taxon>
    </lineage>
</organism>
<name>A0A2Z6M1U0_TRISU</name>
<accession>A0A2Z6M1U0</accession>
<keyword evidence="2" id="KW-1185">Reference proteome</keyword>
<proteinExistence type="predicted"/>
<dbReference type="Proteomes" id="UP000242715">
    <property type="component" value="Unassembled WGS sequence"/>
</dbReference>
<gene>
    <name evidence="1" type="ORF">TSUD_294200</name>
</gene>
<reference evidence="2" key="1">
    <citation type="journal article" date="2017" name="Front. Plant Sci.">
        <title>Climate Clever Clovers: New Paradigm to Reduce the Environmental Footprint of Ruminants by Breeding Low Methanogenic Forages Utilizing Haplotype Variation.</title>
        <authorList>
            <person name="Kaur P."/>
            <person name="Appels R."/>
            <person name="Bayer P.E."/>
            <person name="Keeble-Gagnere G."/>
            <person name="Wang J."/>
            <person name="Hirakawa H."/>
            <person name="Shirasawa K."/>
            <person name="Vercoe P."/>
            <person name="Stefanova K."/>
            <person name="Durmic Z."/>
            <person name="Nichols P."/>
            <person name="Revell C."/>
            <person name="Isobe S.N."/>
            <person name="Edwards D."/>
            <person name="Erskine W."/>
        </authorList>
    </citation>
    <scope>NUCLEOTIDE SEQUENCE [LARGE SCALE GENOMIC DNA]</scope>
    <source>
        <strain evidence="2">cv. Daliak</strain>
    </source>
</reference>
<evidence type="ECO:0000313" key="2">
    <source>
        <dbReference type="Proteomes" id="UP000242715"/>
    </source>
</evidence>
<dbReference type="EMBL" id="DF973336">
    <property type="protein sequence ID" value="GAU26454.1"/>
    <property type="molecule type" value="Genomic_DNA"/>
</dbReference>
<dbReference type="AlphaFoldDB" id="A0A2Z6M1U0"/>